<feature type="compositionally biased region" description="Polar residues" evidence="1">
    <location>
        <begin position="97"/>
        <end position="107"/>
    </location>
</feature>
<evidence type="ECO:0000256" key="1">
    <source>
        <dbReference type="SAM" id="MobiDB-lite"/>
    </source>
</evidence>
<evidence type="ECO:0000313" key="3">
    <source>
        <dbReference type="Proteomes" id="UP001221924"/>
    </source>
</evidence>
<evidence type="ECO:0000313" key="2">
    <source>
        <dbReference type="EMBL" id="MDE8694540.1"/>
    </source>
</evidence>
<name>A0AAW6M1I7_9BACE</name>
<reference evidence="2" key="1">
    <citation type="submission" date="2023-03" db="EMBL/GenBank/DDBJ databases">
        <title>DFI Biobank Strains.</title>
        <authorList>
            <person name="Mostad J."/>
            <person name="Paddock L."/>
            <person name="Medina S."/>
            <person name="Waligurski E."/>
            <person name="Barat B."/>
            <person name="Smith R."/>
            <person name="Burgo V."/>
            <person name="Metcalfe C."/>
            <person name="Woodson C."/>
            <person name="Sundararajan A."/>
            <person name="Ramaswamy R."/>
            <person name="Lin H."/>
            <person name="Pamer E.G."/>
        </authorList>
    </citation>
    <scope>NUCLEOTIDE SEQUENCE</scope>
    <source>
        <strain evidence="2">DFI.9.5</strain>
    </source>
</reference>
<feature type="compositionally biased region" description="Acidic residues" evidence="1">
    <location>
        <begin position="87"/>
        <end position="96"/>
    </location>
</feature>
<accession>A0AAW6M1I7</accession>
<dbReference type="Proteomes" id="UP001221924">
    <property type="component" value="Unassembled WGS sequence"/>
</dbReference>
<feature type="region of interest" description="Disordered" evidence="1">
    <location>
        <begin position="66"/>
        <end position="107"/>
    </location>
</feature>
<organism evidence="2 3">
    <name type="scientific">Bacteroides cellulosilyticus</name>
    <dbReference type="NCBI Taxonomy" id="246787"/>
    <lineage>
        <taxon>Bacteria</taxon>
        <taxon>Pseudomonadati</taxon>
        <taxon>Bacteroidota</taxon>
        <taxon>Bacteroidia</taxon>
        <taxon>Bacteroidales</taxon>
        <taxon>Bacteroidaceae</taxon>
        <taxon>Bacteroides</taxon>
    </lineage>
</organism>
<dbReference type="RefSeq" id="WP_256141045.1">
    <property type="nucleotide sequence ID" value="NZ_CAXSKE010000003.1"/>
</dbReference>
<dbReference type="AlphaFoldDB" id="A0AAW6M1I7"/>
<dbReference type="EMBL" id="JARFID010000008">
    <property type="protein sequence ID" value="MDE8694540.1"/>
    <property type="molecule type" value="Genomic_DNA"/>
</dbReference>
<sequence length="107" mass="11685">MANYIKVTELVAREMGLTAIRNKTADGNYLLWQADILRFPGEDIFTRAAYCGGVVLTPNVAKDEIDGTNHPILVTTPEWCQPKGEDAPGDTEDESTGSETNNEGELL</sequence>
<comment type="caution">
    <text evidence="2">The sequence shown here is derived from an EMBL/GenBank/DDBJ whole genome shotgun (WGS) entry which is preliminary data.</text>
</comment>
<protein>
    <submittedName>
        <fullName evidence="2">Uncharacterized protein</fullName>
    </submittedName>
</protein>
<gene>
    <name evidence="2" type="ORF">PZH42_10515</name>
</gene>
<proteinExistence type="predicted"/>